<dbReference type="AlphaFoldDB" id="A0A413FAS0"/>
<evidence type="ECO:0000313" key="5">
    <source>
        <dbReference type="Proteomes" id="UP000283880"/>
    </source>
</evidence>
<dbReference type="RefSeq" id="WP_117777901.1">
    <property type="nucleotide sequence ID" value="NZ_QSBM01000018.1"/>
</dbReference>
<keyword evidence="2" id="KW-0472">Membrane</keyword>
<evidence type="ECO:0000256" key="2">
    <source>
        <dbReference type="SAM" id="Phobius"/>
    </source>
</evidence>
<gene>
    <name evidence="4" type="ORF">DWV29_21065</name>
</gene>
<proteinExistence type="predicted"/>
<feature type="transmembrane region" description="Helical" evidence="2">
    <location>
        <begin position="570"/>
        <end position="594"/>
    </location>
</feature>
<keyword evidence="2" id="KW-1133">Transmembrane helix</keyword>
<feature type="region of interest" description="Disordered" evidence="1">
    <location>
        <begin position="762"/>
        <end position="784"/>
    </location>
</feature>
<keyword evidence="2" id="KW-0812">Transmembrane</keyword>
<feature type="domain" description="Tape measure protein N-terminal" evidence="3">
    <location>
        <begin position="264"/>
        <end position="449"/>
    </location>
</feature>
<comment type="caution">
    <text evidence="4">The sequence shown here is derived from an EMBL/GenBank/DDBJ whole genome shotgun (WGS) entry which is preliminary data.</text>
</comment>
<dbReference type="EMBL" id="QSBM01000018">
    <property type="protein sequence ID" value="RGX25764.1"/>
    <property type="molecule type" value="Genomic_DNA"/>
</dbReference>
<name>A0A413FAS0_9FIRM</name>
<dbReference type="Pfam" id="PF20155">
    <property type="entry name" value="TMP_3"/>
    <property type="match status" value="1"/>
</dbReference>
<sequence>MAEMSSSNQLAVQMPSTLESIKISMNTMVSSMAAAQTAINTGFNTTQAVAMRQAVSNVSVELTRYREGLERINQTPVKAPEPPTWNSVASEPVFMKSGAGRFEQEYQAAATAAQQLYKNQQAISAQAGRMKVVPPGMLNDVAGTQNRIQRLSLNIEKLNSIPVNLRTDKVNNELETLRGKLSQAATVQGQLSSAMSRMDISASNAAYQELNSIMDSAERDIRNNFTAQEQFNQSVKGGQSAAGGLGSSIKRYAGMLINAASAGKLISLADQVTQTTARLDQMNYGLDTAEQLQQKIFQAAQRSRGAYQTTADAVTKMGLQARGAFSSNDELIAFTEQLNKSFAIAGTSAQGVDSVMSQITESMASGKLQGEGLNTVLDNAKPIVQNIADYMGIPIEQVKQMAADGAISAEVIKNAMFAASDETNEKFGQMPMTFGQVTDHIRNQALMAFQPALQQISAMTQTDGFNALSANVTNGIQMLAGGAVQALDMMGQAVLWAQDNWAWLEPVILGATSAILAYKGAVLVSTAVQAISNGLKTLGAIASVAHGAAVTSEMAATTGMTTSQIGFNAALLACPLTWIVVAIIAAVAAIAIWVNHIGGLKVAWLTCVDSILTRVGLLKLNLTMAWNGIQNGIDGMIYGFELFKVNVLNSIGNLKVMGLRLLQDFINSAIDNVNTLIEAVNSVAGTSIDTIAHVEFAGNAAVEEEANQKQRAADLAALKEQNAIDKQARKQQMAEQYQAFQDEQQKRQDDIAAAKLEAESKKNAAKAAEENTYVPGTENGYTPAAASGEEVISNTGDTAANTAAMADSMNIMDEDLKYMRDAAEQEIINRFTLADLKVNVSNNNKLTKKADFEDMGSFLSTFTGEFLAAAAEGGHI</sequence>
<dbReference type="OrthoDB" id="1677957at2"/>
<protein>
    <recommendedName>
        <fullName evidence="3">Tape measure protein N-terminal domain-containing protein</fullName>
    </recommendedName>
</protein>
<evidence type="ECO:0000313" key="4">
    <source>
        <dbReference type="EMBL" id="RGX25764.1"/>
    </source>
</evidence>
<evidence type="ECO:0000256" key="1">
    <source>
        <dbReference type="SAM" id="MobiDB-lite"/>
    </source>
</evidence>
<dbReference type="NCBIfam" id="TIGR02675">
    <property type="entry name" value="tape_meas_nterm"/>
    <property type="match status" value="1"/>
</dbReference>
<reference evidence="4 5" key="1">
    <citation type="submission" date="2018-08" db="EMBL/GenBank/DDBJ databases">
        <title>A genome reference for cultivated species of the human gut microbiota.</title>
        <authorList>
            <person name="Zou Y."/>
            <person name="Xue W."/>
            <person name="Luo G."/>
        </authorList>
    </citation>
    <scope>NUCLEOTIDE SEQUENCE [LARGE SCALE GENOMIC DNA]</scope>
    <source>
        <strain evidence="4 5">AF04-15</strain>
    </source>
</reference>
<dbReference type="Proteomes" id="UP000283880">
    <property type="component" value="Unassembled WGS sequence"/>
</dbReference>
<accession>A0A413FAS0</accession>
<evidence type="ECO:0000259" key="3">
    <source>
        <dbReference type="Pfam" id="PF20155"/>
    </source>
</evidence>
<dbReference type="InterPro" id="IPR013491">
    <property type="entry name" value="Tape_meas_N"/>
</dbReference>
<organism evidence="4 5">
    <name type="scientific">Enterocloster asparagiformis</name>
    <dbReference type="NCBI Taxonomy" id="333367"/>
    <lineage>
        <taxon>Bacteria</taxon>
        <taxon>Bacillati</taxon>
        <taxon>Bacillota</taxon>
        <taxon>Clostridia</taxon>
        <taxon>Lachnospirales</taxon>
        <taxon>Lachnospiraceae</taxon>
        <taxon>Enterocloster</taxon>
    </lineage>
</organism>